<keyword evidence="2" id="KW-1185">Reference proteome</keyword>
<reference evidence="1" key="1">
    <citation type="journal article" date="2014" name="Int. J. Syst. Evol. Microbiol.">
        <title>Complete genome sequence of Corynebacterium casei LMG S-19264T (=DSM 44701T), isolated from a smear-ripened cheese.</title>
        <authorList>
            <consortium name="US DOE Joint Genome Institute (JGI-PGF)"/>
            <person name="Walter F."/>
            <person name="Albersmeier A."/>
            <person name="Kalinowski J."/>
            <person name="Ruckert C."/>
        </authorList>
    </citation>
    <scope>NUCLEOTIDE SEQUENCE</scope>
    <source>
        <strain evidence="1">CGMCC 4.7312</strain>
    </source>
</reference>
<protein>
    <submittedName>
        <fullName evidence="1">Uncharacterized protein</fullName>
    </submittedName>
</protein>
<sequence>MRSVSNRRRVKPRLPSVGKSISSVFPPPLKIDWQVTVLGKVSHSSLPTNRVRSRRLATFHEPTRKSKSFIATIIADYP</sequence>
<evidence type="ECO:0000313" key="1">
    <source>
        <dbReference type="EMBL" id="GGM59411.1"/>
    </source>
</evidence>
<comment type="caution">
    <text evidence="1">The sequence shown here is derived from an EMBL/GenBank/DDBJ whole genome shotgun (WGS) entry which is preliminary data.</text>
</comment>
<dbReference type="Proteomes" id="UP000608890">
    <property type="component" value="Unassembled WGS sequence"/>
</dbReference>
<gene>
    <name evidence="1" type="ORF">GCM10011608_50670</name>
</gene>
<proteinExistence type="predicted"/>
<dbReference type="EMBL" id="BMNB01000031">
    <property type="protein sequence ID" value="GGM59411.1"/>
    <property type="molecule type" value="Genomic_DNA"/>
</dbReference>
<accession>A0A917U7D0</accession>
<evidence type="ECO:0000313" key="2">
    <source>
        <dbReference type="Proteomes" id="UP000608890"/>
    </source>
</evidence>
<reference evidence="1" key="2">
    <citation type="submission" date="2020-09" db="EMBL/GenBank/DDBJ databases">
        <authorList>
            <person name="Sun Q."/>
            <person name="Zhou Y."/>
        </authorList>
    </citation>
    <scope>NUCLEOTIDE SEQUENCE</scope>
    <source>
        <strain evidence="1">CGMCC 4.7312</strain>
    </source>
</reference>
<organism evidence="1 2">
    <name type="scientific">Micromonospora sonchi</name>
    <dbReference type="NCBI Taxonomy" id="1763543"/>
    <lineage>
        <taxon>Bacteria</taxon>
        <taxon>Bacillati</taxon>
        <taxon>Actinomycetota</taxon>
        <taxon>Actinomycetes</taxon>
        <taxon>Micromonosporales</taxon>
        <taxon>Micromonosporaceae</taxon>
        <taxon>Micromonospora</taxon>
    </lineage>
</organism>
<name>A0A917U7D0_9ACTN</name>
<dbReference type="AlphaFoldDB" id="A0A917U7D0"/>